<evidence type="ECO:0000256" key="1">
    <source>
        <dbReference type="ARBA" id="ARBA00023015"/>
    </source>
</evidence>
<evidence type="ECO:0000256" key="3">
    <source>
        <dbReference type="ARBA" id="ARBA00023163"/>
    </source>
</evidence>
<evidence type="ECO:0000256" key="2">
    <source>
        <dbReference type="ARBA" id="ARBA00023125"/>
    </source>
</evidence>
<dbReference type="InterPro" id="IPR018062">
    <property type="entry name" value="HTH_AraC-typ_CS"/>
</dbReference>
<dbReference type="SMART" id="SM00342">
    <property type="entry name" value="HTH_ARAC"/>
    <property type="match status" value="1"/>
</dbReference>
<feature type="domain" description="HTH araC/xylS-type" evidence="4">
    <location>
        <begin position="182"/>
        <end position="279"/>
    </location>
</feature>
<reference evidence="5 6" key="1">
    <citation type="submission" date="2018-03" db="EMBL/GenBank/DDBJ databases">
        <title>Ahniella affigens gen. nov., sp. nov., a gammaproteobacterium isolated from sandy soil near a stream.</title>
        <authorList>
            <person name="Ko Y."/>
            <person name="Kim J.-H."/>
        </authorList>
    </citation>
    <scope>NUCLEOTIDE SEQUENCE [LARGE SCALE GENOMIC DNA]</scope>
    <source>
        <strain evidence="5 6">D13</strain>
    </source>
</reference>
<dbReference type="InterPro" id="IPR032783">
    <property type="entry name" value="AraC_lig"/>
</dbReference>
<dbReference type="OrthoDB" id="9783876at2"/>
<dbReference type="Pfam" id="PF12833">
    <property type="entry name" value="HTH_18"/>
    <property type="match status" value="1"/>
</dbReference>
<keyword evidence="3" id="KW-0804">Transcription</keyword>
<keyword evidence="2" id="KW-0238">DNA-binding</keyword>
<organism evidence="5 6">
    <name type="scientific">Ahniella affigens</name>
    <dbReference type="NCBI Taxonomy" id="2021234"/>
    <lineage>
        <taxon>Bacteria</taxon>
        <taxon>Pseudomonadati</taxon>
        <taxon>Pseudomonadota</taxon>
        <taxon>Gammaproteobacteria</taxon>
        <taxon>Lysobacterales</taxon>
        <taxon>Rhodanobacteraceae</taxon>
        <taxon>Ahniella</taxon>
    </lineage>
</organism>
<evidence type="ECO:0000313" key="5">
    <source>
        <dbReference type="EMBL" id="AVP97062.1"/>
    </source>
</evidence>
<keyword evidence="6" id="KW-1185">Reference proteome</keyword>
<dbReference type="RefSeq" id="WP_106890987.1">
    <property type="nucleotide sequence ID" value="NZ_CP027860.1"/>
</dbReference>
<dbReference type="PROSITE" id="PS01124">
    <property type="entry name" value="HTH_ARAC_FAMILY_2"/>
    <property type="match status" value="1"/>
</dbReference>
<gene>
    <name evidence="5" type="ORF">C7S18_07580</name>
</gene>
<dbReference type="InterPro" id="IPR050204">
    <property type="entry name" value="AraC_XylS_family_regulators"/>
</dbReference>
<keyword evidence="1" id="KW-0805">Transcription regulation</keyword>
<accession>A0A2P1PQF6</accession>
<sequence>MSEPIDRLSALFERFRVRASLFHSGKLCDLVRFDAEPGRGFLHVLRAGELELSHPGERGRVRVNEPSLIFYPRAKAHVFHEAPAEGLDLVCATIAFAGGDTHPVARALPPCVVLPLRYVPDLSATLALLFAESEPGRCGQRLLLDRLFEVLLLQLLRHLLNHPDEAGLPPGMLAGLSEPRLARVLTALHEAPEQAWSLARMAAMAGMSRTAFINTFRDHLAQTPVDYLAALRVQLAQQRLLAGEPVKRIADDLGYSSASAFTRAFTSTTGHAPRHWLQQQRA</sequence>
<dbReference type="SUPFAM" id="SSF46689">
    <property type="entry name" value="Homeodomain-like"/>
    <property type="match status" value="2"/>
</dbReference>
<dbReference type="GO" id="GO:0043565">
    <property type="term" value="F:sequence-specific DNA binding"/>
    <property type="evidence" value="ECO:0007669"/>
    <property type="project" value="InterPro"/>
</dbReference>
<dbReference type="Proteomes" id="UP000241074">
    <property type="component" value="Chromosome"/>
</dbReference>
<dbReference type="PANTHER" id="PTHR46796:SF7">
    <property type="entry name" value="ARAC FAMILY TRANSCRIPTIONAL REGULATOR"/>
    <property type="match status" value="1"/>
</dbReference>
<dbReference type="Gene3D" id="1.10.10.60">
    <property type="entry name" value="Homeodomain-like"/>
    <property type="match status" value="2"/>
</dbReference>
<dbReference type="AlphaFoldDB" id="A0A2P1PQF6"/>
<dbReference type="Pfam" id="PF12852">
    <property type="entry name" value="Cupin_6"/>
    <property type="match status" value="1"/>
</dbReference>
<evidence type="ECO:0000259" key="4">
    <source>
        <dbReference type="PROSITE" id="PS01124"/>
    </source>
</evidence>
<dbReference type="InterPro" id="IPR009057">
    <property type="entry name" value="Homeodomain-like_sf"/>
</dbReference>
<reference evidence="5 6" key="2">
    <citation type="submission" date="2018-03" db="EMBL/GenBank/DDBJ databases">
        <authorList>
            <person name="Keele B.F."/>
        </authorList>
    </citation>
    <scope>NUCLEOTIDE SEQUENCE [LARGE SCALE GENOMIC DNA]</scope>
    <source>
        <strain evidence="5 6">D13</strain>
    </source>
</reference>
<dbReference type="InterPro" id="IPR018060">
    <property type="entry name" value="HTH_AraC"/>
</dbReference>
<dbReference type="EMBL" id="CP027860">
    <property type="protein sequence ID" value="AVP97062.1"/>
    <property type="molecule type" value="Genomic_DNA"/>
</dbReference>
<proteinExistence type="predicted"/>
<dbReference type="PANTHER" id="PTHR46796">
    <property type="entry name" value="HTH-TYPE TRANSCRIPTIONAL ACTIVATOR RHAS-RELATED"/>
    <property type="match status" value="1"/>
</dbReference>
<evidence type="ECO:0000313" key="6">
    <source>
        <dbReference type="Proteomes" id="UP000241074"/>
    </source>
</evidence>
<dbReference type="KEGG" id="xba:C7S18_07580"/>
<name>A0A2P1PQF6_9GAMM</name>
<dbReference type="PROSITE" id="PS00041">
    <property type="entry name" value="HTH_ARAC_FAMILY_1"/>
    <property type="match status" value="1"/>
</dbReference>
<dbReference type="GO" id="GO:0003700">
    <property type="term" value="F:DNA-binding transcription factor activity"/>
    <property type="evidence" value="ECO:0007669"/>
    <property type="project" value="InterPro"/>
</dbReference>
<protein>
    <submittedName>
        <fullName evidence="5">AraC family transcriptional regulator</fullName>
    </submittedName>
</protein>